<protein>
    <submittedName>
        <fullName evidence="2">Uncharacterized protein</fullName>
    </submittedName>
</protein>
<dbReference type="RefSeq" id="WP_161813625.1">
    <property type="nucleotide sequence ID" value="NZ_BLJN01000004.1"/>
</dbReference>
<sequence>MRFASAVLCWSSLAATASAGAAEVDARPFDKLSLSGSASTFVDTDDEGGGGSLSYLHYFTPDFLAGFGADHTFVEEAKLTYGSVRAAWGHGEPARRFILIGEYYNGEGDDNGRKFDYQVGVLGMSQAIGSKFSVQLETRQIDIDTTHGNLPKLGLTYVWSPKFVTNIAYADSVSGNLGTELTSARFDYYGKHVNVMLGGSTGKANPAVLVLEPGVVLPPSYSNEYFLGIAKPFKRAEIQLLGDLLEVAGSEKITVTLSFIAYLGSRGQ</sequence>
<accession>A0A829YEW8</accession>
<keyword evidence="1" id="KW-0732">Signal</keyword>
<comment type="caution">
    <text evidence="2">The sequence shown here is derived from an EMBL/GenBank/DDBJ whole genome shotgun (WGS) entry which is preliminary data.</text>
</comment>
<dbReference type="AlphaFoldDB" id="A0A829YEW8"/>
<dbReference type="InterPro" id="IPR011250">
    <property type="entry name" value="OMP/PagP_B-barrel"/>
</dbReference>
<organism evidence="2 3">
    <name type="scientific">Steroidobacter agaridevorans</name>
    <dbReference type="NCBI Taxonomy" id="2695856"/>
    <lineage>
        <taxon>Bacteria</taxon>
        <taxon>Pseudomonadati</taxon>
        <taxon>Pseudomonadota</taxon>
        <taxon>Gammaproteobacteria</taxon>
        <taxon>Steroidobacterales</taxon>
        <taxon>Steroidobacteraceae</taxon>
        <taxon>Steroidobacter</taxon>
    </lineage>
</organism>
<keyword evidence="3" id="KW-1185">Reference proteome</keyword>
<gene>
    <name evidence="2" type="ORF">GCM10011487_39350</name>
</gene>
<evidence type="ECO:0000313" key="3">
    <source>
        <dbReference type="Proteomes" id="UP000445000"/>
    </source>
</evidence>
<evidence type="ECO:0000313" key="2">
    <source>
        <dbReference type="EMBL" id="GFE81935.1"/>
    </source>
</evidence>
<feature type="chain" id="PRO_5032936554" evidence="1">
    <location>
        <begin position="22"/>
        <end position="268"/>
    </location>
</feature>
<evidence type="ECO:0000256" key="1">
    <source>
        <dbReference type="SAM" id="SignalP"/>
    </source>
</evidence>
<dbReference type="SUPFAM" id="SSF56925">
    <property type="entry name" value="OMPA-like"/>
    <property type="match status" value="1"/>
</dbReference>
<name>A0A829YEW8_9GAMM</name>
<proteinExistence type="predicted"/>
<feature type="signal peptide" evidence="1">
    <location>
        <begin position="1"/>
        <end position="21"/>
    </location>
</feature>
<dbReference type="EMBL" id="BLJN01000004">
    <property type="protein sequence ID" value="GFE81935.1"/>
    <property type="molecule type" value="Genomic_DNA"/>
</dbReference>
<reference evidence="3" key="1">
    <citation type="submission" date="2020-01" db="EMBL/GenBank/DDBJ databases">
        <title>'Steroidobacter agaridevorans' sp. nov., agar-degrading bacteria isolated from rhizosphere soils.</title>
        <authorList>
            <person name="Ikenaga M."/>
            <person name="Kataoka M."/>
            <person name="Murouchi A."/>
            <person name="Katsuragi S."/>
            <person name="Sakai M."/>
        </authorList>
    </citation>
    <scope>NUCLEOTIDE SEQUENCE [LARGE SCALE GENOMIC DNA]</scope>
    <source>
        <strain evidence="3">YU21-B</strain>
    </source>
</reference>
<dbReference type="Proteomes" id="UP000445000">
    <property type="component" value="Unassembled WGS sequence"/>
</dbReference>